<evidence type="ECO:0000313" key="3">
    <source>
        <dbReference type="EMBL" id="QHS82799.1"/>
    </source>
</evidence>
<keyword evidence="2" id="KW-0812">Transmembrane</keyword>
<feature type="transmembrane region" description="Helical" evidence="2">
    <location>
        <begin position="270"/>
        <end position="299"/>
    </location>
</feature>
<feature type="region of interest" description="Disordered" evidence="1">
    <location>
        <begin position="739"/>
        <end position="758"/>
    </location>
</feature>
<organism evidence="3">
    <name type="scientific">viral metagenome</name>
    <dbReference type="NCBI Taxonomy" id="1070528"/>
    <lineage>
        <taxon>unclassified sequences</taxon>
        <taxon>metagenomes</taxon>
        <taxon>organismal metagenomes</taxon>
    </lineage>
</organism>
<sequence length="783" mass="90762">MKGGLTHTDFDSDSYLFQELIELFDIWYKEYRLNPIDEKVKKIEESIRISIMVSNQDFIQSFYIKKKYINSNFIENLQGKQPNSLLYKKVFYTNNHESKFCLIQKKIQSILNYYYNEKNGSDEIMFFKLSHLIHELDFTCTTGEQDSIDNYQIYKLYILFLIALRGDNKGYLIEDSKRLLKIITKHVSSCYDITSKVLMGFSNILKGVSRAFTRLTTTKNQKNLSDIKSFELASRVLILDKLIENDLCSFNELKRVSTTSMDLLKGFNSLATLIIGVVTLAGLISGIGAPIMMGTLAIYNVAMSNVGNAMVSNVVDYQVLIADVKKVFKKYTEKGIYPLDCNIMVFSTTVSDVMSDIKRIYKDIDFVPIYNNAIEQLNATYNETNFTITETASVTRIIKFFYLLSAVDRNLSDSKEYFDRFTYLIENNIKIFELICPTSDKPLNNTDIETIANEELSIETIEKVTQETQISRNLEQSLFNVHDKVYIYIPERNFKRTAGCIASEVINENFYKVKTNSISRITEFILQKYQPDIYGKEPKEKSVIIHKKYLIKTNSTNFTCIDKSREDDIPGEQPTAAILGEQPTAAILGEQPTTNEMEPLPRLTDEELIEGNKKARIRVIGYKLKKELNEIKKVHSINNNTVRGLSNNEKTLLRGFINEIINILDVQDNNCNFRQTITFYNDIVKMLTDESYWDYKTYSQLKDDLFVKFGCSYRDRQVEGAQEEEVEEVEEVEARIGGSLNKPKTRKNRTHKKSHKKHYKKILKNNSTYKVRGRNLRKTKWMH</sequence>
<evidence type="ECO:0000256" key="1">
    <source>
        <dbReference type="SAM" id="MobiDB-lite"/>
    </source>
</evidence>
<dbReference type="EMBL" id="MN740805">
    <property type="protein sequence ID" value="QHS82799.1"/>
    <property type="molecule type" value="Genomic_DNA"/>
</dbReference>
<dbReference type="AlphaFoldDB" id="A0A6C0ASB0"/>
<accession>A0A6C0ASB0</accession>
<evidence type="ECO:0000256" key="2">
    <source>
        <dbReference type="SAM" id="Phobius"/>
    </source>
</evidence>
<protein>
    <submittedName>
        <fullName evidence="3">Uncharacterized protein</fullName>
    </submittedName>
</protein>
<name>A0A6C0ASB0_9ZZZZ</name>
<reference evidence="3" key="1">
    <citation type="journal article" date="2020" name="Nature">
        <title>Giant virus diversity and host interactions through global metagenomics.</title>
        <authorList>
            <person name="Schulz F."/>
            <person name="Roux S."/>
            <person name="Paez-Espino D."/>
            <person name="Jungbluth S."/>
            <person name="Walsh D.A."/>
            <person name="Denef V.J."/>
            <person name="McMahon K.D."/>
            <person name="Konstantinidis K.T."/>
            <person name="Eloe-Fadrosh E.A."/>
            <person name="Kyrpides N.C."/>
            <person name="Woyke T."/>
        </authorList>
    </citation>
    <scope>NUCLEOTIDE SEQUENCE</scope>
    <source>
        <strain evidence="3">GVMAG-S-1101171-111</strain>
    </source>
</reference>
<proteinExistence type="predicted"/>
<keyword evidence="2" id="KW-1133">Transmembrane helix</keyword>
<feature type="compositionally biased region" description="Basic residues" evidence="1">
    <location>
        <begin position="743"/>
        <end position="758"/>
    </location>
</feature>
<keyword evidence="2" id="KW-0472">Membrane</keyword>